<dbReference type="EMBL" id="OOIL02000231">
    <property type="protein sequence ID" value="VFQ62781.1"/>
    <property type="molecule type" value="Genomic_DNA"/>
</dbReference>
<sequence>MEDWGQQAISLLQDTAYDWWKRFMSRVWSGHFRKDCPTNLDETFSATLGVLTTPTTRQAELAQSHRTMAASNQPRRPAPNQEQGRAPTRTDPQANDVIMKKNPKPKEGRKNDNLPNKRKKMDASEIFASQRRHAWPVQDEDGVYDLTLGEHQNPVYKQEQKPYIFPDSDCRNTEIKKETKEREVSVSTCSEGWGCRRWSWRGGAAGAGGVGLPALKLEGWGCRRCYALDGEEGRGIGVVRILSLVEVEVGEGRFENFGEEGMATSSFKSTSKRGTRNTRNDNSKEYPTPTSSSSSSSKPLRRRSLSISAVSRISRQDASSEFSNKRDNPLFWTSNISPSDQDENRKVGNEKEKETSLFDGFSKGKVARDSAMSMSTNREVDNRGRSTTRSSRDIRNGIGRSLSRVRGRPVSRGRYGSANENEMEHDPLLLKTINQRRELRHVAKSSIGSALVEKDTVTHDRVSGSKIAALQSQHNELSEDDSNYSIHNSTGEDGISISSFSEADDKIIQTSEQVMRRDNVNNISTYSAADIPPNLNPEAVDLVLSIRKEYCRKLEESQERTRQLKADLAVEEHHGQELNRILKEIVPDSRKFISPQRTRIARRRSNERKKMSQRLTEEAMAYFDHFDECVSTSTFDGSDFSAPEDPPHSSIGATSSDCKSLVEPHESMEGFSRNTKISCGISKLSFMHESPKHPEVDDDIRRCIKLFERETVTSEINAETVASHCDDASAYKLIGHIESLWFHQVVYNKRIDSGGLLLCGGGIAVAGFPFGSSSI</sequence>
<dbReference type="PANTHER" id="PTHR34466:SF3">
    <property type="entry name" value="OS11G0129800 PROTEIN"/>
    <property type="match status" value="1"/>
</dbReference>
<protein>
    <submittedName>
        <fullName evidence="2">Uncharacterized protein</fullName>
    </submittedName>
</protein>
<feature type="compositionally biased region" description="Polar residues" evidence="1">
    <location>
        <begin position="64"/>
        <end position="74"/>
    </location>
</feature>
<feature type="region of interest" description="Disordered" evidence="1">
    <location>
        <begin position="262"/>
        <end position="422"/>
    </location>
</feature>
<reference evidence="2 3" key="1">
    <citation type="submission" date="2018-04" db="EMBL/GenBank/DDBJ databases">
        <authorList>
            <person name="Vogel A."/>
        </authorList>
    </citation>
    <scope>NUCLEOTIDE SEQUENCE [LARGE SCALE GENOMIC DNA]</scope>
</reference>
<feature type="compositionally biased region" description="Polar residues" evidence="1">
    <location>
        <begin position="309"/>
        <end position="322"/>
    </location>
</feature>
<dbReference type="AlphaFoldDB" id="A0A484K9W6"/>
<dbReference type="PANTHER" id="PTHR34466">
    <property type="entry name" value="OS11G0129800 PROTEIN"/>
    <property type="match status" value="1"/>
</dbReference>
<gene>
    <name evidence="2" type="ORF">CCAM_LOCUS4557</name>
</gene>
<proteinExistence type="predicted"/>
<feature type="compositionally biased region" description="Low complexity" evidence="1">
    <location>
        <begin position="287"/>
        <end position="298"/>
    </location>
</feature>
<feature type="compositionally biased region" description="Basic and acidic residues" evidence="1">
    <location>
        <begin position="342"/>
        <end position="356"/>
    </location>
</feature>
<dbReference type="OrthoDB" id="660305at2759"/>
<feature type="region of interest" description="Disordered" evidence="1">
    <location>
        <begin position="637"/>
        <end position="659"/>
    </location>
</feature>
<evidence type="ECO:0000256" key="1">
    <source>
        <dbReference type="SAM" id="MobiDB-lite"/>
    </source>
</evidence>
<dbReference type="Proteomes" id="UP000595140">
    <property type="component" value="Unassembled WGS sequence"/>
</dbReference>
<name>A0A484K9W6_9ASTE</name>
<organism evidence="2 3">
    <name type="scientific">Cuscuta campestris</name>
    <dbReference type="NCBI Taxonomy" id="132261"/>
    <lineage>
        <taxon>Eukaryota</taxon>
        <taxon>Viridiplantae</taxon>
        <taxon>Streptophyta</taxon>
        <taxon>Embryophyta</taxon>
        <taxon>Tracheophyta</taxon>
        <taxon>Spermatophyta</taxon>
        <taxon>Magnoliopsida</taxon>
        <taxon>eudicotyledons</taxon>
        <taxon>Gunneridae</taxon>
        <taxon>Pentapetalae</taxon>
        <taxon>asterids</taxon>
        <taxon>lamiids</taxon>
        <taxon>Solanales</taxon>
        <taxon>Convolvulaceae</taxon>
        <taxon>Cuscuteae</taxon>
        <taxon>Cuscuta</taxon>
        <taxon>Cuscuta subgen. Grammica</taxon>
        <taxon>Cuscuta sect. Cleistogrammica</taxon>
    </lineage>
</organism>
<feature type="compositionally biased region" description="Basic and acidic residues" evidence="1">
    <location>
        <begin position="378"/>
        <end position="395"/>
    </location>
</feature>
<evidence type="ECO:0000313" key="2">
    <source>
        <dbReference type="EMBL" id="VFQ62781.1"/>
    </source>
</evidence>
<feature type="region of interest" description="Disordered" evidence="1">
    <location>
        <begin position="59"/>
        <end position="119"/>
    </location>
</feature>
<accession>A0A484K9W6</accession>
<evidence type="ECO:0000313" key="3">
    <source>
        <dbReference type="Proteomes" id="UP000595140"/>
    </source>
</evidence>
<keyword evidence="3" id="KW-1185">Reference proteome</keyword>